<dbReference type="AlphaFoldDB" id="A0A0H3IAI6"/>
<protein>
    <submittedName>
        <fullName evidence="1">Cytoplasmic protein</fullName>
    </submittedName>
</protein>
<proteinExistence type="predicted"/>
<dbReference type="PATRIC" id="fig|1166016.3.peg.4046"/>
<reference evidence="1 2" key="1">
    <citation type="journal article" date="2012" name="J. Bacteriol.">
        <title>Genome sequence of Pectobacterium sp. strain SCC3193.</title>
        <authorList>
            <person name="Koskinen J.P."/>
            <person name="Laine P."/>
            <person name="Niemi O."/>
            <person name="Nykyri J."/>
            <person name="Harjunpaa H."/>
            <person name="Auvinen P."/>
            <person name="Paulin L."/>
            <person name="Pirhonen M."/>
            <person name="Palva T."/>
            <person name="Holm L."/>
        </authorList>
    </citation>
    <scope>NUCLEOTIDE SEQUENCE [LARGE SCALE GENOMIC DNA]</scope>
    <source>
        <strain evidence="1 2">SCC3193</strain>
    </source>
</reference>
<dbReference type="RefSeq" id="WP_014701476.1">
    <property type="nucleotide sequence ID" value="NC_017845.1"/>
</dbReference>
<name>A0A0H3IAI6_PECPM</name>
<evidence type="ECO:0000313" key="1">
    <source>
        <dbReference type="EMBL" id="AFI92036.1"/>
    </source>
</evidence>
<dbReference type="Proteomes" id="UP000008044">
    <property type="component" value="Chromosome"/>
</dbReference>
<accession>A0A0H3IAI6</accession>
<evidence type="ECO:0000313" key="2">
    <source>
        <dbReference type="Proteomes" id="UP000008044"/>
    </source>
</evidence>
<dbReference type="STRING" id="1905730.W5S_3973"/>
<gene>
    <name evidence="1" type="ordered locus">W5S_3973</name>
</gene>
<organism evidence="1 2">
    <name type="scientific">Pectobacterium parmentieri</name>
    <dbReference type="NCBI Taxonomy" id="1905730"/>
    <lineage>
        <taxon>Bacteria</taxon>
        <taxon>Pseudomonadati</taxon>
        <taxon>Pseudomonadota</taxon>
        <taxon>Gammaproteobacteria</taxon>
        <taxon>Enterobacterales</taxon>
        <taxon>Pectobacteriaceae</taxon>
        <taxon>Pectobacterium</taxon>
    </lineage>
</organism>
<dbReference type="EMBL" id="CP003415">
    <property type="protein sequence ID" value="AFI92036.1"/>
    <property type="molecule type" value="Genomic_DNA"/>
</dbReference>
<sequence>MNQRFNEIRDYFYSRNDSGMDTERYVNLTNEEGDVYLEKLNKIGNSPEKTFITSNSLFETIAPSHAYYYSWNIIFNKKTTNQYLCNYIAFEAMTLFSDYGSYKDHTEYFYIPIHKQGLALLYFMACQQFNLSERCYPFIVDGLKSTIIDDFKDLEVQKLGILAIEMLASENNQTIDWDSMGIPFDRFYRDFVKEALYSKDEKILTDWLNALCDNHLKWSARSELVENESPLLGYEISEDYQLLWPFEYQAVKNFRAKHGLSTPEIDHPLLKAPMAIDHRPDFSQWQAPEWFYPLLDKLIAINPKISFAKDLFK</sequence>
<dbReference type="HOGENOM" id="CLU_075772_1_0_6"/>
<dbReference type="KEGG" id="pec:W5S_3973"/>
<dbReference type="eggNOG" id="ENOG5031UKT">
    <property type="taxonomic scope" value="Bacteria"/>
</dbReference>